<accession>A0AAW1P298</accession>
<keyword evidence="2" id="KW-1185">Reference proteome</keyword>
<evidence type="ECO:0000313" key="1">
    <source>
        <dbReference type="EMBL" id="KAK9804459.1"/>
    </source>
</evidence>
<dbReference type="Proteomes" id="UP001465755">
    <property type="component" value="Unassembled WGS sequence"/>
</dbReference>
<name>A0AAW1P298_9CHLO</name>
<proteinExistence type="predicted"/>
<sequence length="240" mass="25763">MSMHAPANLAPIATGRPATSASVSGLLLSPKAGRACLDRSGMPSHRDVARLNGMLRTLTELLTQAVTTTLTSGDIGPAVKHDVVVAASEVFLEMTQQCAREDQRDTVAMLSKCCSLLLDKALSHGFQAANQPDSKAVQQDNERLQTEITRCNRKAVQDKGAIAGAAASVDKLKQQLLSHEACIVQLRHDITQKDAALKTATGSNAQLLSRQQKQQAHEAALHDQLDHLTKHNVTLPQEIS</sequence>
<dbReference type="AlphaFoldDB" id="A0AAW1P298"/>
<gene>
    <name evidence="1" type="ORF">WJX73_004037</name>
</gene>
<reference evidence="1 2" key="1">
    <citation type="journal article" date="2024" name="Nat. Commun.">
        <title>Phylogenomics reveals the evolutionary origins of lichenization in chlorophyte algae.</title>
        <authorList>
            <person name="Puginier C."/>
            <person name="Libourel C."/>
            <person name="Otte J."/>
            <person name="Skaloud P."/>
            <person name="Haon M."/>
            <person name="Grisel S."/>
            <person name="Petersen M."/>
            <person name="Berrin J.G."/>
            <person name="Delaux P.M."/>
            <person name="Dal Grande F."/>
            <person name="Keller J."/>
        </authorList>
    </citation>
    <scope>NUCLEOTIDE SEQUENCE [LARGE SCALE GENOMIC DNA]</scope>
    <source>
        <strain evidence="1 2">SAG 2036</strain>
    </source>
</reference>
<evidence type="ECO:0000313" key="2">
    <source>
        <dbReference type="Proteomes" id="UP001465755"/>
    </source>
</evidence>
<protein>
    <submittedName>
        <fullName evidence="1">Uncharacterized protein</fullName>
    </submittedName>
</protein>
<organism evidence="1 2">
    <name type="scientific">Symbiochloris irregularis</name>
    <dbReference type="NCBI Taxonomy" id="706552"/>
    <lineage>
        <taxon>Eukaryota</taxon>
        <taxon>Viridiplantae</taxon>
        <taxon>Chlorophyta</taxon>
        <taxon>core chlorophytes</taxon>
        <taxon>Trebouxiophyceae</taxon>
        <taxon>Trebouxiales</taxon>
        <taxon>Trebouxiaceae</taxon>
        <taxon>Symbiochloris</taxon>
    </lineage>
</organism>
<dbReference type="EMBL" id="JALJOQ010000051">
    <property type="protein sequence ID" value="KAK9804459.1"/>
    <property type="molecule type" value="Genomic_DNA"/>
</dbReference>
<comment type="caution">
    <text evidence="1">The sequence shown here is derived from an EMBL/GenBank/DDBJ whole genome shotgun (WGS) entry which is preliminary data.</text>
</comment>